<dbReference type="EMBL" id="FOIA01000002">
    <property type="protein sequence ID" value="SES68831.1"/>
    <property type="molecule type" value="Genomic_DNA"/>
</dbReference>
<dbReference type="Pfam" id="PF08459">
    <property type="entry name" value="UvrC_RNaseH_dom"/>
    <property type="match status" value="1"/>
</dbReference>
<dbReference type="CDD" id="cd10434">
    <property type="entry name" value="GIY-YIG_UvrC_Cho"/>
    <property type="match status" value="1"/>
</dbReference>
<evidence type="ECO:0000256" key="4">
    <source>
        <dbReference type="ARBA" id="ARBA00022881"/>
    </source>
</evidence>
<dbReference type="Pfam" id="PF02151">
    <property type="entry name" value="UVR"/>
    <property type="match status" value="1"/>
</dbReference>
<gene>
    <name evidence="7" type="primary">uvrC</name>
    <name evidence="12" type="ORF">SAMN05216326_10217</name>
</gene>
<comment type="similarity">
    <text evidence="7">Belongs to the UvrC family.</text>
</comment>
<evidence type="ECO:0000256" key="8">
    <source>
        <dbReference type="SAM" id="Coils"/>
    </source>
</evidence>
<name>A0A1H9YIR7_9PROT</name>
<dbReference type="Gene3D" id="1.10.150.20">
    <property type="entry name" value="5' to 3' exonuclease, C-terminal subdomain"/>
    <property type="match status" value="1"/>
</dbReference>
<comment type="function">
    <text evidence="7">The UvrABC repair system catalyzes the recognition and processing of DNA lesions. UvrC both incises the 5' and 3' sides of the lesion. The N-terminal half is responsible for the 3' incision and the C-terminal half is responsible for the 5' incision.</text>
</comment>
<dbReference type="PROSITE" id="PS50151">
    <property type="entry name" value="UVR"/>
    <property type="match status" value="1"/>
</dbReference>
<feature type="domain" description="UVR" evidence="9">
    <location>
        <begin position="224"/>
        <end position="259"/>
    </location>
</feature>
<evidence type="ECO:0000259" key="11">
    <source>
        <dbReference type="PROSITE" id="PS50165"/>
    </source>
</evidence>
<evidence type="ECO:0000256" key="6">
    <source>
        <dbReference type="ARBA" id="ARBA00023236"/>
    </source>
</evidence>
<dbReference type="Gene3D" id="4.10.860.10">
    <property type="entry name" value="UVR domain"/>
    <property type="match status" value="1"/>
</dbReference>
<keyword evidence="8" id="KW-0175">Coiled coil</keyword>
<dbReference type="InterPro" id="IPR047296">
    <property type="entry name" value="GIY-YIG_UvrC_Cho"/>
</dbReference>
<dbReference type="InterPro" id="IPR001162">
    <property type="entry name" value="UvrC_RNase_H_dom"/>
</dbReference>
<dbReference type="GO" id="GO:0006289">
    <property type="term" value="P:nucleotide-excision repair"/>
    <property type="evidence" value="ECO:0007669"/>
    <property type="project" value="UniProtKB-UniRule"/>
</dbReference>
<dbReference type="SMART" id="SM00465">
    <property type="entry name" value="GIYc"/>
    <property type="match status" value="1"/>
</dbReference>
<dbReference type="InterPro" id="IPR001943">
    <property type="entry name" value="UVR_dom"/>
</dbReference>
<keyword evidence="6 7" id="KW-0742">SOS response</keyword>
<evidence type="ECO:0000256" key="7">
    <source>
        <dbReference type="HAMAP-Rule" id="MF_00203"/>
    </source>
</evidence>
<evidence type="ECO:0000259" key="10">
    <source>
        <dbReference type="PROSITE" id="PS50164"/>
    </source>
</evidence>
<dbReference type="SUPFAM" id="SSF82771">
    <property type="entry name" value="GIY-YIG endonuclease"/>
    <property type="match status" value="1"/>
</dbReference>
<dbReference type="Gene3D" id="3.40.1440.10">
    <property type="entry name" value="GIY-YIG endonuclease"/>
    <property type="match status" value="1"/>
</dbReference>
<dbReference type="SMART" id="SM00278">
    <property type="entry name" value="HhH1"/>
    <property type="match status" value="2"/>
</dbReference>
<dbReference type="PROSITE" id="PS50164">
    <property type="entry name" value="GIY_YIG"/>
    <property type="match status" value="1"/>
</dbReference>
<sequence length="625" mass="70058">MALFSWRRSGAVLKQAETSSRAQVKFDAKGYCLNLPAQPGVYRMLNADGEVIYVGKAVDLKKRVSSYFQKTGLAPRTQLMVSQITGIETTVTRSEAEALLLENNLIKSLKPRFNILFRDDKSYPYIILSGHEFPRLGFYRGLLDKSHQYFGPFPNAGVVRESIQLLQKVFRLRTCEDSVFNNRTRPCLLYQIKRCSGPCVGKISPAEYREDVDGAALFLQGKQSEVIDGIAGKMQQASDRMDYEQAAVLRDQMQALRKIREKQFVDSGKAMDADIVACAGDAESSDRVCVTLAMVRGGRHLGDKSFFPQNADGYQLSSVIEAFLAQHYINRSVPSLIIVDRKIHRELLENLLSEQAGHKVTINQNPIGERRIWLKMASENAQLSLNQMMNRKASQEERLVALQQALNLDGLNRIECFDISHTMGEATVASCVVYDQFAMRNHEYRRFNIKNVTPGDDYAAIRDALSRRYQKIVQGEGRMPDLIMIDGGKGQVNAAKKALDELGIGDANLMGVAKGEGRKPGLEQLIFPERQKPLQLPNNHAALHLIQQIRNEAHRFAIQGHRGRRGKSRMTSSLESISGIGAKRRQCLLGRFGGLKGVQTASIEELAQTEGISRKLAEKIYRELH</sequence>
<dbReference type="GO" id="GO:0005737">
    <property type="term" value="C:cytoplasm"/>
    <property type="evidence" value="ECO:0007669"/>
    <property type="project" value="UniProtKB-SubCell"/>
</dbReference>
<dbReference type="FunFam" id="3.40.1440.10:FF:000001">
    <property type="entry name" value="UvrABC system protein C"/>
    <property type="match status" value="1"/>
</dbReference>
<dbReference type="InterPro" id="IPR000305">
    <property type="entry name" value="GIY-YIG_endonuc"/>
</dbReference>
<dbReference type="InterPro" id="IPR035901">
    <property type="entry name" value="GIY-YIG_endonuc_sf"/>
</dbReference>
<dbReference type="InterPro" id="IPR050066">
    <property type="entry name" value="UvrABC_protein_C"/>
</dbReference>
<dbReference type="Pfam" id="PF22920">
    <property type="entry name" value="UvrC_RNaseH"/>
    <property type="match status" value="1"/>
</dbReference>
<dbReference type="InterPro" id="IPR004791">
    <property type="entry name" value="UvrC"/>
</dbReference>
<dbReference type="NCBIfam" id="TIGR00194">
    <property type="entry name" value="uvrC"/>
    <property type="match status" value="1"/>
</dbReference>
<dbReference type="PANTHER" id="PTHR30562:SF1">
    <property type="entry name" value="UVRABC SYSTEM PROTEIN C"/>
    <property type="match status" value="1"/>
</dbReference>
<evidence type="ECO:0000256" key="1">
    <source>
        <dbReference type="ARBA" id="ARBA00022490"/>
    </source>
</evidence>
<keyword evidence="1 7" id="KW-0963">Cytoplasm</keyword>
<feature type="domain" description="UvrC family homology region profile" evidence="11">
    <location>
        <begin position="288"/>
        <end position="499"/>
    </location>
</feature>
<comment type="subunit">
    <text evidence="7">Interacts with UvrB in an incision complex.</text>
</comment>
<evidence type="ECO:0000313" key="13">
    <source>
        <dbReference type="Proteomes" id="UP000199345"/>
    </source>
</evidence>
<evidence type="ECO:0000256" key="5">
    <source>
        <dbReference type="ARBA" id="ARBA00023204"/>
    </source>
</evidence>
<dbReference type="InterPro" id="IPR010994">
    <property type="entry name" value="RuvA_2-like"/>
</dbReference>
<dbReference type="AlphaFoldDB" id="A0A1H9YIR7"/>
<dbReference type="HAMAP" id="MF_00203">
    <property type="entry name" value="UvrC"/>
    <property type="match status" value="1"/>
</dbReference>
<evidence type="ECO:0000256" key="2">
    <source>
        <dbReference type="ARBA" id="ARBA00022763"/>
    </source>
</evidence>
<dbReference type="GO" id="GO:0009381">
    <property type="term" value="F:excinuclease ABC activity"/>
    <property type="evidence" value="ECO:0007669"/>
    <property type="project" value="UniProtKB-UniRule"/>
</dbReference>
<dbReference type="Pfam" id="PF01541">
    <property type="entry name" value="GIY-YIG"/>
    <property type="match status" value="1"/>
</dbReference>
<reference evidence="13" key="1">
    <citation type="submission" date="2016-10" db="EMBL/GenBank/DDBJ databases">
        <authorList>
            <person name="Varghese N."/>
            <person name="Submissions S."/>
        </authorList>
    </citation>
    <scope>NUCLEOTIDE SEQUENCE [LARGE SCALE GENOMIC DNA]</scope>
    <source>
        <strain evidence="13">Nm71</strain>
    </source>
</reference>
<evidence type="ECO:0000313" key="12">
    <source>
        <dbReference type="EMBL" id="SES68831.1"/>
    </source>
</evidence>
<dbReference type="InterPro" id="IPR036876">
    <property type="entry name" value="UVR_dom_sf"/>
</dbReference>
<keyword evidence="2 7" id="KW-0227">DNA damage</keyword>
<protein>
    <recommendedName>
        <fullName evidence="7">UvrABC system protein C</fullName>
        <shortName evidence="7">Protein UvrC</shortName>
    </recommendedName>
    <alternativeName>
        <fullName evidence="7">Excinuclease ABC subunit C</fullName>
    </alternativeName>
</protein>
<organism evidence="12 13">
    <name type="scientific">Nitrosomonas marina</name>
    <dbReference type="NCBI Taxonomy" id="917"/>
    <lineage>
        <taxon>Bacteria</taxon>
        <taxon>Pseudomonadati</taxon>
        <taxon>Pseudomonadota</taxon>
        <taxon>Betaproteobacteria</taxon>
        <taxon>Nitrosomonadales</taxon>
        <taxon>Nitrosomonadaceae</taxon>
        <taxon>Nitrosomonas</taxon>
    </lineage>
</organism>
<proteinExistence type="inferred from homology"/>
<keyword evidence="3 7" id="KW-0228">DNA excision</keyword>
<dbReference type="FunFam" id="3.30.420.340:FF:000001">
    <property type="entry name" value="UvrABC system protein C"/>
    <property type="match status" value="1"/>
</dbReference>
<keyword evidence="4 7" id="KW-0267">Excision nuclease</keyword>
<dbReference type="Pfam" id="PF14520">
    <property type="entry name" value="HHH_5"/>
    <property type="match status" value="1"/>
</dbReference>
<evidence type="ECO:0000256" key="3">
    <source>
        <dbReference type="ARBA" id="ARBA00022769"/>
    </source>
</evidence>
<dbReference type="PANTHER" id="PTHR30562">
    <property type="entry name" value="UVRC/OXIDOREDUCTASE"/>
    <property type="match status" value="1"/>
</dbReference>
<dbReference type="InterPro" id="IPR003583">
    <property type="entry name" value="Hlx-hairpin-Hlx_DNA-bd_motif"/>
</dbReference>
<dbReference type="Gene3D" id="3.30.420.340">
    <property type="entry name" value="UvrC, RNAse H endonuclease domain"/>
    <property type="match status" value="1"/>
</dbReference>
<accession>A0A1H9YIR7</accession>
<dbReference type="Proteomes" id="UP000199345">
    <property type="component" value="Unassembled WGS sequence"/>
</dbReference>
<keyword evidence="5 7" id="KW-0234">DNA repair</keyword>
<feature type="domain" description="GIY-YIG" evidence="10">
    <location>
        <begin position="37"/>
        <end position="115"/>
    </location>
</feature>
<dbReference type="GO" id="GO:0009432">
    <property type="term" value="P:SOS response"/>
    <property type="evidence" value="ECO:0007669"/>
    <property type="project" value="UniProtKB-UniRule"/>
</dbReference>
<dbReference type="SUPFAM" id="SSF47781">
    <property type="entry name" value="RuvA domain 2-like"/>
    <property type="match status" value="1"/>
</dbReference>
<dbReference type="GO" id="GO:0003677">
    <property type="term" value="F:DNA binding"/>
    <property type="evidence" value="ECO:0007669"/>
    <property type="project" value="UniProtKB-UniRule"/>
</dbReference>
<evidence type="ECO:0000259" key="9">
    <source>
        <dbReference type="PROSITE" id="PS50151"/>
    </source>
</evidence>
<keyword evidence="13" id="KW-1185">Reference proteome</keyword>
<dbReference type="SUPFAM" id="SSF46600">
    <property type="entry name" value="C-terminal UvrC-binding domain of UvrB"/>
    <property type="match status" value="1"/>
</dbReference>
<dbReference type="NCBIfam" id="NF001824">
    <property type="entry name" value="PRK00558.1-5"/>
    <property type="match status" value="1"/>
</dbReference>
<dbReference type="OrthoDB" id="9804933at2"/>
<dbReference type="PROSITE" id="PS50165">
    <property type="entry name" value="UVRC"/>
    <property type="match status" value="1"/>
</dbReference>
<comment type="subcellular location">
    <subcellularLocation>
        <location evidence="7">Cytoplasm</location>
    </subcellularLocation>
</comment>
<dbReference type="GO" id="GO:0009380">
    <property type="term" value="C:excinuclease repair complex"/>
    <property type="evidence" value="ECO:0007669"/>
    <property type="project" value="InterPro"/>
</dbReference>
<feature type="coiled-coil region" evidence="8">
    <location>
        <begin position="378"/>
        <end position="405"/>
    </location>
</feature>
<dbReference type="InterPro" id="IPR038476">
    <property type="entry name" value="UvrC_RNase_H_dom_sf"/>
</dbReference>